<evidence type="ECO:0000313" key="1">
    <source>
        <dbReference type="EMBL" id="KAF9671502.1"/>
    </source>
</evidence>
<evidence type="ECO:0000313" key="2">
    <source>
        <dbReference type="Proteomes" id="UP000657918"/>
    </source>
</evidence>
<organism evidence="1 2">
    <name type="scientific">Salix dunnii</name>
    <dbReference type="NCBI Taxonomy" id="1413687"/>
    <lineage>
        <taxon>Eukaryota</taxon>
        <taxon>Viridiplantae</taxon>
        <taxon>Streptophyta</taxon>
        <taxon>Embryophyta</taxon>
        <taxon>Tracheophyta</taxon>
        <taxon>Spermatophyta</taxon>
        <taxon>Magnoliopsida</taxon>
        <taxon>eudicotyledons</taxon>
        <taxon>Gunneridae</taxon>
        <taxon>Pentapetalae</taxon>
        <taxon>rosids</taxon>
        <taxon>fabids</taxon>
        <taxon>Malpighiales</taxon>
        <taxon>Salicaceae</taxon>
        <taxon>Saliceae</taxon>
        <taxon>Salix</taxon>
    </lineage>
</organism>
<protein>
    <submittedName>
        <fullName evidence="1">Uncharacterized protein</fullName>
    </submittedName>
</protein>
<gene>
    <name evidence="1" type="ORF">SADUNF_Sadunf12G0054300</name>
</gene>
<comment type="caution">
    <text evidence="1">The sequence shown here is derived from an EMBL/GenBank/DDBJ whole genome shotgun (WGS) entry which is preliminary data.</text>
</comment>
<keyword evidence="2" id="KW-1185">Reference proteome</keyword>
<name>A0A835JKR0_9ROSI</name>
<dbReference type="AlphaFoldDB" id="A0A835JKR0"/>
<accession>A0A835JKR0</accession>
<dbReference type="Proteomes" id="UP000657918">
    <property type="component" value="Unassembled WGS sequence"/>
</dbReference>
<proteinExistence type="predicted"/>
<sequence>MIEYCNEILRQRDCKRKYRLGCLHIIQTRCENQLMITWTSESIEKAALVQNLHLRILIHKNKEHWKIKIA</sequence>
<dbReference type="EMBL" id="JADGMS010000012">
    <property type="protein sequence ID" value="KAF9671502.1"/>
    <property type="molecule type" value="Genomic_DNA"/>
</dbReference>
<reference evidence="1 2" key="1">
    <citation type="submission" date="2020-10" db="EMBL/GenBank/DDBJ databases">
        <title>Plant Genome Project.</title>
        <authorList>
            <person name="Zhang R.-G."/>
        </authorList>
    </citation>
    <scope>NUCLEOTIDE SEQUENCE [LARGE SCALE GENOMIC DNA]</scope>
    <source>
        <strain evidence="1">FAFU-HL-1</strain>
        <tissue evidence="1">Leaf</tissue>
    </source>
</reference>